<dbReference type="RefSeq" id="WP_014006719.1">
    <property type="nucleotide sequence ID" value="NC_015856.1"/>
</dbReference>
<reference evidence="1 2" key="4">
    <citation type="journal article" date="2010" name="Environ. Microbiol.">
        <title>The bacterial genus Collimonas: mycophagy, weathering and other adaptive solutions to life in oligotrophic soil environments.</title>
        <authorList>
            <person name="Leveau J.H."/>
            <person name="Uroz S."/>
            <person name="de Boer W."/>
        </authorList>
    </citation>
    <scope>NUCLEOTIDE SEQUENCE [LARGE SCALE GENOMIC DNA]</scope>
    <source>
        <strain evidence="1 2">Ter331</strain>
    </source>
</reference>
<keyword evidence="2" id="KW-1185">Reference proteome</keyword>
<name>G0AHG0_COLFT</name>
<sequence length="434" mass="47978">MNRRSKSGAQFCRTRWKIAPWEIFILLPICSCVATQAGASDLVPTDIMPPADIVQPPADAITPYAGYSVGYDSNLLRLQNSAAAQALGIGSDLSDTTQRYLFGLAVDKTLSRQHLTANLNVTKVDYDRFGELDHYDKNLAANWNWHAGDHFEGNVGASYSQGLTPFIDFHLLERNIRTEENAYADGSWLFHPSWRVRGGLTYTKLKYDLASQQPLDNTRNQTEAGLDYLAASGSTIGLQLRHTHADFPNPELDNGLLVFNGYNQDEVKAKIDWLLTGKTQLHFLGGWVSRKQDAASVRNFSGVNSRLSADWSPTGKIDVTVSGWREIGAVDDLSTIYSLNRGASLASAWQYSEKIRLVAQVKYQKRDFGPSAGTGTLGNINQNDILRDTALSVVYNPTQRWRVQLSGIRSTQTVKSGPGGYVSNGVTLNTRYAF</sequence>
<dbReference type="AlphaFoldDB" id="G0AHG0"/>
<dbReference type="KEGG" id="cfu:CFU_2739"/>
<reference evidence="1 2" key="1">
    <citation type="journal article" date="2004" name="Environ. Microbiol.">
        <title>Phylogeny-function analysis of (meta)genomic libraries: screening for expression of ribosomal RNA genes by large-insert library fluorescent in situ hybridization (LIL-FISH).</title>
        <authorList>
            <person name="Leveau J.H."/>
            <person name="Gerards S."/>
            <person name="de Boer W."/>
            <person name="van Veen J.A."/>
        </authorList>
    </citation>
    <scope>NUCLEOTIDE SEQUENCE [LARGE SCALE GENOMIC DNA]</scope>
    <source>
        <strain evidence="1 2">Ter331</strain>
    </source>
</reference>
<evidence type="ECO:0000313" key="1">
    <source>
        <dbReference type="EMBL" id="AEK62566.1"/>
    </source>
</evidence>
<dbReference type="EMBL" id="CP002745">
    <property type="protein sequence ID" value="AEK62566.1"/>
    <property type="molecule type" value="Genomic_DNA"/>
</dbReference>
<dbReference type="NCBIfam" id="TIGR03014">
    <property type="entry name" value="EpsL"/>
    <property type="match status" value="1"/>
</dbReference>
<reference evidence="1 2" key="3">
    <citation type="journal article" date="2008" name="FEMS Microbiol. Ecol.">
        <title>Identification and characterization of genes underlying chitinolysis in Collimonas fungivorans Ter331.</title>
        <authorList>
            <person name="Fritsche K."/>
            <person name="de Boer W."/>
            <person name="Gerards S."/>
            <person name="van den Berg M."/>
            <person name="van Veen J.A."/>
            <person name="Leveau J.H."/>
        </authorList>
    </citation>
    <scope>NUCLEOTIDE SEQUENCE [LARGE SCALE GENOMIC DNA]</scope>
    <source>
        <strain evidence="1 2">Ter331</strain>
    </source>
</reference>
<accession>G0AHG0</accession>
<dbReference type="HOGENOM" id="CLU_055127_0_0_4"/>
<dbReference type="Proteomes" id="UP000008392">
    <property type="component" value="Chromosome"/>
</dbReference>
<reference evidence="2" key="6">
    <citation type="submission" date="2011-05" db="EMBL/GenBank/DDBJ databases">
        <title>Complete sequence of Collimonas fungivorans Ter331.</title>
        <authorList>
            <person name="Leveau J.H."/>
        </authorList>
    </citation>
    <scope>NUCLEOTIDE SEQUENCE [LARGE SCALE GENOMIC DNA]</scope>
    <source>
        <strain evidence="2">Ter331</strain>
    </source>
</reference>
<protein>
    <recommendedName>
        <fullName evidence="3">Exopolysaccharide biosynthesis operon protein EpsL</fullName>
    </recommendedName>
</protein>
<dbReference type="STRING" id="1005048.CFU_2739"/>
<evidence type="ECO:0008006" key="3">
    <source>
        <dbReference type="Google" id="ProtNLM"/>
    </source>
</evidence>
<proteinExistence type="predicted"/>
<organism evidence="1 2">
    <name type="scientific">Collimonas fungivorans (strain Ter331)</name>
    <dbReference type="NCBI Taxonomy" id="1005048"/>
    <lineage>
        <taxon>Bacteria</taxon>
        <taxon>Pseudomonadati</taxon>
        <taxon>Pseudomonadota</taxon>
        <taxon>Betaproteobacteria</taxon>
        <taxon>Burkholderiales</taxon>
        <taxon>Oxalobacteraceae</taxon>
        <taxon>Collimonas</taxon>
    </lineage>
</organism>
<reference evidence="1 2" key="5">
    <citation type="journal article" date="2011" name="ISME J.">
        <title>Dual transcriptional profiling of a bacterial/fungal confrontation: Collimonas fungivorans versus Aspergillus niger.</title>
        <authorList>
            <person name="Mela F."/>
            <person name="Fritsche K."/>
            <person name="de Boer W."/>
            <person name="van Veen J.A."/>
            <person name="de Graaff L.H."/>
            <person name="van den Berg M."/>
            <person name="Leveau J.H."/>
        </authorList>
    </citation>
    <scope>NUCLEOTIDE SEQUENCE [LARGE SCALE GENOMIC DNA]</scope>
    <source>
        <strain evidence="1 2">Ter331</strain>
    </source>
</reference>
<evidence type="ECO:0000313" key="2">
    <source>
        <dbReference type="Proteomes" id="UP000008392"/>
    </source>
</evidence>
<reference evidence="1 2" key="2">
    <citation type="journal article" date="2006" name="J. Microbiol. Methods">
        <title>Genomic flank-sequencing of plasposon insertion sites for rapid identification of functional genes.</title>
        <authorList>
            <person name="Leveau J.H."/>
            <person name="Gerards S."/>
            <person name="Fritsche K."/>
            <person name="Zondag G."/>
            <person name="van Veen J.A."/>
        </authorList>
    </citation>
    <scope>NUCLEOTIDE SEQUENCE [LARGE SCALE GENOMIC DNA]</scope>
    <source>
        <strain evidence="1 2">Ter331</strain>
    </source>
</reference>
<gene>
    <name evidence="1" type="ordered locus">CFU_2739</name>
</gene>
<dbReference type="eggNOG" id="COG5338">
    <property type="taxonomic scope" value="Bacteria"/>
</dbReference>
<dbReference type="InterPro" id="IPR017465">
    <property type="entry name" value="EpsL_proteobac"/>
</dbReference>